<comment type="caution">
    <text evidence="1">The sequence shown here is derived from an EMBL/GenBank/DDBJ whole genome shotgun (WGS) entry which is preliminary data.</text>
</comment>
<evidence type="ECO:0000313" key="1">
    <source>
        <dbReference type="EMBL" id="KAJ7026364.1"/>
    </source>
</evidence>
<gene>
    <name evidence="1" type="ORF">C8F04DRAFT_1190567</name>
</gene>
<reference evidence="1" key="1">
    <citation type="submission" date="2023-03" db="EMBL/GenBank/DDBJ databases">
        <title>Massive genome expansion in bonnet fungi (Mycena s.s.) driven by repeated elements and novel gene families across ecological guilds.</title>
        <authorList>
            <consortium name="Lawrence Berkeley National Laboratory"/>
            <person name="Harder C.B."/>
            <person name="Miyauchi S."/>
            <person name="Viragh M."/>
            <person name="Kuo A."/>
            <person name="Thoen E."/>
            <person name="Andreopoulos B."/>
            <person name="Lu D."/>
            <person name="Skrede I."/>
            <person name="Drula E."/>
            <person name="Henrissat B."/>
            <person name="Morin E."/>
            <person name="Kohler A."/>
            <person name="Barry K."/>
            <person name="LaButti K."/>
            <person name="Morin E."/>
            <person name="Salamov A."/>
            <person name="Lipzen A."/>
            <person name="Mereny Z."/>
            <person name="Hegedus B."/>
            <person name="Baldrian P."/>
            <person name="Stursova M."/>
            <person name="Weitz H."/>
            <person name="Taylor A."/>
            <person name="Grigoriev I.V."/>
            <person name="Nagy L.G."/>
            <person name="Martin F."/>
            <person name="Kauserud H."/>
        </authorList>
    </citation>
    <scope>NUCLEOTIDE SEQUENCE</scope>
    <source>
        <strain evidence="1">CBHHK200</strain>
    </source>
</reference>
<name>A0AAD6WZ71_9AGAR</name>
<dbReference type="AlphaFoldDB" id="A0AAD6WZ71"/>
<protein>
    <submittedName>
        <fullName evidence="1">Uncharacterized protein</fullName>
    </submittedName>
</protein>
<dbReference type="Proteomes" id="UP001218188">
    <property type="component" value="Unassembled WGS sequence"/>
</dbReference>
<proteinExistence type="predicted"/>
<organism evidence="1 2">
    <name type="scientific">Mycena alexandri</name>
    <dbReference type="NCBI Taxonomy" id="1745969"/>
    <lineage>
        <taxon>Eukaryota</taxon>
        <taxon>Fungi</taxon>
        <taxon>Dikarya</taxon>
        <taxon>Basidiomycota</taxon>
        <taxon>Agaricomycotina</taxon>
        <taxon>Agaricomycetes</taxon>
        <taxon>Agaricomycetidae</taxon>
        <taxon>Agaricales</taxon>
        <taxon>Marasmiineae</taxon>
        <taxon>Mycenaceae</taxon>
        <taxon>Mycena</taxon>
    </lineage>
</organism>
<sequence length="212" mass="24534">MLLRLPLRPRMLFLHPSLCCSTIFTCSSAHLCRRIAPRVRIGTRSLSQTGIQPVDKPEETRRKRERFAEPYRTNLDLDPFSCDWEKWNRSFLHIHWEWHDLSMMEFYVKRVAKVPGTIRPLAFVPDFPDPCIAFEAAGKYYYLNTAAAYLDRFGSDFESHDEFLAGLVRDPPIQGARHEFPDDTDDLYAAVCVEQQRKVAKAVKAVKMLSPA</sequence>
<accession>A0AAD6WZ71</accession>
<dbReference type="EMBL" id="JARJCM010000139">
    <property type="protein sequence ID" value="KAJ7026364.1"/>
    <property type="molecule type" value="Genomic_DNA"/>
</dbReference>
<keyword evidence="2" id="KW-1185">Reference proteome</keyword>
<evidence type="ECO:0000313" key="2">
    <source>
        <dbReference type="Proteomes" id="UP001218188"/>
    </source>
</evidence>